<protein>
    <submittedName>
        <fullName evidence="2">Uncharacterized protein</fullName>
    </submittedName>
</protein>
<dbReference type="AlphaFoldDB" id="A0A370THU1"/>
<gene>
    <name evidence="2" type="ORF">BP5553_07894</name>
</gene>
<evidence type="ECO:0000313" key="2">
    <source>
        <dbReference type="EMBL" id="RDL34766.1"/>
    </source>
</evidence>
<name>A0A370THU1_9HELO</name>
<keyword evidence="3" id="KW-1185">Reference proteome</keyword>
<proteinExistence type="predicted"/>
<dbReference type="Proteomes" id="UP000254866">
    <property type="component" value="Unassembled WGS sequence"/>
</dbReference>
<dbReference type="RefSeq" id="XP_031867748.1">
    <property type="nucleotide sequence ID" value="XM_032016517.1"/>
</dbReference>
<reference evidence="2 3" key="1">
    <citation type="journal article" date="2018" name="IMA Fungus">
        <title>IMA Genome-F 9: Draft genome sequence of Annulohypoxylon stygium, Aspergillus mulundensis, Berkeleyomyces basicola (syn. Thielaviopsis basicola), Ceratocystis smalleyi, two Cercospora beticola strains, Coleophoma cylindrospora, Fusarium fracticaudum, Phialophora cf. hyalina, and Morchella septimelata.</title>
        <authorList>
            <person name="Wingfield B.D."/>
            <person name="Bills G.F."/>
            <person name="Dong Y."/>
            <person name="Huang W."/>
            <person name="Nel W.J."/>
            <person name="Swalarsk-Parry B.S."/>
            <person name="Vaghefi N."/>
            <person name="Wilken P.M."/>
            <person name="An Z."/>
            <person name="de Beer Z.W."/>
            <person name="De Vos L."/>
            <person name="Chen L."/>
            <person name="Duong T.A."/>
            <person name="Gao Y."/>
            <person name="Hammerbacher A."/>
            <person name="Kikkert J.R."/>
            <person name="Li Y."/>
            <person name="Li H."/>
            <person name="Li K."/>
            <person name="Li Q."/>
            <person name="Liu X."/>
            <person name="Ma X."/>
            <person name="Naidoo K."/>
            <person name="Pethybridge S.J."/>
            <person name="Sun J."/>
            <person name="Steenkamp E.T."/>
            <person name="van der Nest M.A."/>
            <person name="van Wyk S."/>
            <person name="Wingfield M.J."/>
            <person name="Xiong C."/>
            <person name="Yue Q."/>
            <person name="Zhang X."/>
        </authorList>
    </citation>
    <scope>NUCLEOTIDE SEQUENCE [LARGE SCALE GENOMIC DNA]</scope>
    <source>
        <strain evidence="2 3">BP 5553</strain>
    </source>
</reference>
<organism evidence="2 3">
    <name type="scientific">Venustampulla echinocandica</name>
    <dbReference type="NCBI Taxonomy" id="2656787"/>
    <lineage>
        <taxon>Eukaryota</taxon>
        <taxon>Fungi</taxon>
        <taxon>Dikarya</taxon>
        <taxon>Ascomycota</taxon>
        <taxon>Pezizomycotina</taxon>
        <taxon>Leotiomycetes</taxon>
        <taxon>Helotiales</taxon>
        <taxon>Pleuroascaceae</taxon>
        <taxon>Venustampulla</taxon>
    </lineage>
</organism>
<evidence type="ECO:0000256" key="1">
    <source>
        <dbReference type="SAM" id="MobiDB-lite"/>
    </source>
</evidence>
<dbReference type="OrthoDB" id="2935237at2759"/>
<sequence length="240" mass="27284">MRHQYATVPPLQKKYILTQNPFNNDILGMNEALCSILSGEDEWCFDTEGRSIKFNKDGTGELWCRCNFNYWIAAELEWKSIEPVDCVEPPGQIVEIASATQNKSPHLLGQLGLEITLAKRLPRRVQTSDLSKSTMINELGLTDDAFRRKSYTIRIEKGNFTEPCYIGSSSSHRPRFALRLVFDKSPYPPRSEWRKPDGGPDGGQFWDHKEFVSRNSPELEKQGRAMNDIPPAGWNTCAVS</sequence>
<evidence type="ECO:0000313" key="3">
    <source>
        <dbReference type="Proteomes" id="UP000254866"/>
    </source>
</evidence>
<accession>A0A370THU1</accession>
<feature type="region of interest" description="Disordered" evidence="1">
    <location>
        <begin position="216"/>
        <end position="240"/>
    </location>
</feature>
<dbReference type="GeneID" id="43600743"/>
<comment type="caution">
    <text evidence="2">The sequence shown here is derived from an EMBL/GenBank/DDBJ whole genome shotgun (WGS) entry which is preliminary data.</text>
</comment>
<dbReference type="EMBL" id="NPIC01000007">
    <property type="protein sequence ID" value="RDL34766.1"/>
    <property type="molecule type" value="Genomic_DNA"/>
</dbReference>
<feature type="region of interest" description="Disordered" evidence="1">
    <location>
        <begin position="189"/>
        <end position="208"/>
    </location>
</feature>